<evidence type="ECO:0000313" key="2">
    <source>
        <dbReference type="Proteomes" id="UP000030206"/>
    </source>
</evidence>
<keyword evidence="2" id="KW-1185">Reference proteome</keyword>
<evidence type="ECO:0000313" key="1">
    <source>
        <dbReference type="EMBL" id="AIW03206.1"/>
    </source>
</evidence>
<gene>
    <name evidence="1" type="ORF">CPT_Mater49</name>
</gene>
<dbReference type="KEGG" id="vg:24606948"/>
<name>A0A0A0RRV4_9CAUD</name>
<protein>
    <submittedName>
        <fullName evidence="1">Uncharacterized protein</fullName>
    </submittedName>
</protein>
<proteinExistence type="predicted"/>
<dbReference type="RefSeq" id="YP_009151008.1">
    <property type="nucleotide sequence ID" value="NC_027366.1"/>
</dbReference>
<dbReference type="GeneID" id="24606948"/>
<dbReference type="OrthoDB" id="7095at10239"/>
<sequence>MSDKKKNLGSSSVLVQLYSNRKLATKVDTMLDEGQTYDYIIEYCKSKGLSISKASLTNYKKKREEAIETGKPLLQLLDKRAKDNVTYITDKEVDSFKRKKKSEDSQYSDTESYRESAQVHDLGKVDNIFHDLEFLDEIVRKGAKGLKQFDVVDTPLAMKAIELRAKITNNQLSGLSIAGLREIKMRQQARESALMEVIMAFVPEDKHDELFSFMDSAEQAFYENLDLTEEDKRVTQALKSSGIDL</sequence>
<dbReference type="Proteomes" id="UP000030206">
    <property type="component" value="Segment"/>
</dbReference>
<accession>A0A0A0RRV4</accession>
<dbReference type="EMBL" id="KM236245">
    <property type="protein sequence ID" value="AIW03206.1"/>
    <property type="molecule type" value="Genomic_DNA"/>
</dbReference>
<organism evidence="1 2">
    <name type="scientific">Bacillus phage Mater</name>
    <dbReference type="NCBI Taxonomy" id="1540090"/>
    <lineage>
        <taxon>Viruses</taxon>
        <taxon>Duplodnaviria</taxon>
        <taxon>Heunggongvirae</taxon>
        <taxon>Uroviricota</taxon>
        <taxon>Caudoviricetes</taxon>
        <taxon>Herelleviridae</taxon>
        <taxon>Bastillevirinae</taxon>
        <taxon>Matervirus</taxon>
        <taxon>Matervirus mater</taxon>
    </lineage>
</organism>
<reference evidence="1 2" key="1">
    <citation type="submission" date="2014-07" db="EMBL/GenBank/DDBJ databases">
        <title>Complete Genome of Bacillus megaterium Myophage Mater.</title>
        <authorList>
            <person name="Lancaster J.C."/>
            <person name="Hodde M.K."/>
            <person name="Hernandez A.C."/>
            <person name="Everett G.F.K."/>
        </authorList>
    </citation>
    <scope>NUCLEOTIDE SEQUENCE [LARGE SCALE GENOMIC DNA]</scope>
</reference>